<keyword evidence="5 10" id="KW-0812">Transmembrane</keyword>
<keyword evidence="4 10" id="KW-1134">Transmembrane beta strand</keyword>
<comment type="subcellular location">
    <subcellularLocation>
        <location evidence="1 10">Cell outer membrane</location>
        <topology evidence="1 10">Multi-pass membrane protein</topology>
    </subcellularLocation>
</comment>
<feature type="domain" description="TonB-dependent receptor plug" evidence="14">
    <location>
        <begin position="67"/>
        <end position="165"/>
    </location>
</feature>
<keyword evidence="3 10" id="KW-0813">Transport</keyword>
<gene>
    <name evidence="15" type="ORF">ACFPN2_27000</name>
</gene>
<sequence>MNKIRSAVPACTFALAALPFVAMSQEASQEQTMSKIKVQAAEAVDASTEGTGYAASATTLGKDTRSVRELPHSVTIITREQLTDQNINTVEAALKNVTGVTIQRYDATGTYTQFMARGYAADTYQLDGLTVQTDTNGIYFDLAAYDRVEVQRGAAGLFSGAGEPGVTVNMARKRAWSEFRLDGGLTAGSWNDRRLDLDLNSPLNDDGSVRGRVVAVVQNFDTFMDGIDDNKKRLIYGTLETDLGEQTTVSLGVTWQNVDTVLSRGLPTFANAQLIDMPRSTMPVMDWNYQELDSRSAFVELEHRGDDDALLKVALRHLQRKNEAAYLDPSIPSANGTMNALSVSAFERDDADSTFDVYYSKPLTWGGQTHNLLIGADYRRSKNETDYAPYSALINGSINLFDVDRRAIPKPNFDLSANVTDTEVTSYGTYAQLRYKVASAWTLIGGGRLSWWESETVTNAVPSGYDADGEFTPYVAAIVDVTPSIAVYTSYNEIFKPQNARTVSGDQIEPRTGRQVELGVKGEAAEGQLLYTAAIYRLIDENRAIADPANLTFSIPSGKARAQGFEIDTRGEITPQWSVSGGYAYTETKYLRSTPAQQGQPINSFTPKHSGNLWIHHTLSENIVQGVEIGFGLRSVSDFYNGTGAQLVRGPGYTVFQLGASYDITPKYRLSFNVDNLFDKSYWEKVSGPTRQNFFGEPRRISVSLRGSL</sequence>
<dbReference type="Gene3D" id="2.170.130.10">
    <property type="entry name" value="TonB-dependent receptor, plug domain"/>
    <property type="match status" value="1"/>
</dbReference>
<dbReference type="RefSeq" id="WP_380602434.1">
    <property type="nucleotide sequence ID" value="NZ_JBHSDU010000014.1"/>
</dbReference>
<dbReference type="CDD" id="cd01347">
    <property type="entry name" value="ligand_gated_channel"/>
    <property type="match status" value="1"/>
</dbReference>
<dbReference type="PROSITE" id="PS52016">
    <property type="entry name" value="TONB_DEPENDENT_REC_3"/>
    <property type="match status" value="1"/>
</dbReference>
<dbReference type="EMBL" id="JBHSDU010000014">
    <property type="protein sequence ID" value="MFC4312763.1"/>
    <property type="molecule type" value="Genomic_DNA"/>
</dbReference>
<dbReference type="InterPro" id="IPR010105">
    <property type="entry name" value="TonB_sidphr_rcpt"/>
</dbReference>
<organism evidence="15 16">
    <name type="scientific">Steroidobacter flavus</name>
    <dbReference type="NCBI Taxonomy" id="1842136"/>
    <lineage>
        <taxon>Bacteria</taxon>
        <taxon>Pseudomonadati</taxon>
        <taxon>Pseudomonadota</taxon>
        <taxon>Gammaproteobacteria</taxon>
        <taxon>Steroidobacterales</taxon>
        <taxon>Steroidobacteraceae</taxon>
        <taxon>Steroidobacter</taxon>
    </lineage>
</organism>
<reference evidence="16" key="1">
    <citation type="journal article" date="2019" name="Int. J. Syst. Evol. Microbiol.">
        <title>The Global Catalogue of Microorganisms (GCM) 10K type strain sequencing project: providing services to taxonomists for standard genome sequencing and annotation.</title>
        <authorList>
            <consortium name="The Broad Institute Genomics Platform"/>
            <consortium name="The Broad Institute Genome Sequencing Center for Infectious Disease"/>
            <person name="Wu L."/>
            <person name="Ma J."/>
        </authorList>
    </citation>
    <scope>NUCLEOTIDE SEQUENCE [LARGE SCALE GENOMIC DNA]</scope>
    <source>
        <strain evidence="16">CGMCC 1.10759</strain>
    </source>
</reference>
<dbReference type="Gene3D" id="2.40.170.20">
    <property type="entry name" value="TonB-dependent receptor, beta-barrel domain"/>
    <property type="match status" value="1"/>
</dbReference>
<protein>
    <submittedName>
        <fullName evidence="15">TonB-dependent siderophore receptor</fullName>
    </submittedName>
</protein>
<feature type="chain" id="PRO_5046831352" evidence="12">
    <location>
        <begin position="25"/>
        <end position="709"/>
    </location>
</feature>
<feature type="domain" description="TonB-dependent receptor-like beta-barrel" evidence="13">
    <location>
        <begin position="285"/>
        <end position="677"/>
    </location>
</feature>
<evidence type="ECO:0000313" key="15">
    <source>
        <dbReference type="EMBL" id="MFC4312763.1"/>
    </source>
</evidence>
<dbReference type="NCBIfam" id="TIGR01783">
    <property type="entry name" value="TonB-siderophor"/>
    <property type="match status" value="1"/>
</dbReference>
<keyword evidence="9 10" id="KW-0998">Cell outer membrane</keyword>
<evidence type="ECO:0000256" key="1">
    <source>
        <dbReference type="ARBA" id="ARBA00004571"/>
    </source>
</evidence>
<dbReference type="PANTHER" id="PTHR32552">
    <property type="entry name" value="FERRICHROME IRON RECEPTOR-RELATED"/>
    <property type="match status" value="1"/>
</dbReference>
<dbReference type="PANTHER" id="PTHR32552:SF74">
    <property type="entry name" value="HYDROXAMATE SIDEROPHORE RECEPTOR FHUE"/>
    <property type="match status" value="1"/>
</dbReference>
<evidence type="ECO:0000256" key="11">
    <source>
        <dbReference type="RuleBase" id="RU003357"/>
    </source>
</evidence>
<dbReference type="InterPro" id="IPR039426">
    <property type="entry name" value="TonB-dep_rcpt-like"/>
</dbReference>
<evidence type="ECO:0000259" key="13">
    <source>
        <dbReference type="Pfam" id="PF00593"/>
    </source>
</evidence>
<evidence type="ECO:0000256" key="7">
    <source>
        <dbReference type="ARBA" id="ARBA00023136"/>
    </source>
</evidence>
<feature type="signal peptide" evidence="12">
    <location>
        <begin position="1"/>
        <end position="24"/>
    </location>
</feature>
<dbReference type="InterPro" id="IPR012910">
    <property type="entry name" value="Plug_dom"/>
</dbReference>
<keyword evidence="12" id="KW-0732">Signal</keyword>
<evidence type="ECO:0000259" key="14">
    <source>
        <dbReference type="Pfam" id="PF07715"/>
    </source>
</evidence>
<dbReference type="InterPro" id="IPR036942">
    <property type="entry name" value="Beta-barrel_TonB_sf"/>
</dbReference>
<evidence type="ECO:0000256" key="8">
    <source>
        <dbReference type="ARBA" id="ARBA00023170"/>
    </source>
</evidence>
<proteinExistence type="inferred from homology"/>
<evidence type="ECO:0000256" key="10">
    <source>
        <dbReference type="PROSITE-ProRule" id="PRU01360"/>
    </source>
</evidence>
<name>A0ABV8SYP3_9GAMM</name>
<keyword evidence="16" id="KW-1185">Reference proteome</keyword>
<keyword evidence="6 11" id="KW-0798">TonB box</keyword>
<keyword evidence="8 15" id="KW-0675">Receptor</keyword>
<evidence type="ECO:0000256" key="9">
    <source>
        <dbReference type="ARBA" id="ARBA00023237"/>
    </source>
</evidence>
<dbReference type="InterPro" id="IPR037066">
    <property type="entry name" value="Plug_dom_sf"/>
</dbReference>
<evidence type="ECO:0000256" key="2">
    <source>
        <dbReference type="ARBA" id="ARBA00009810"/>
    </source>
</evidence>
<dbReference type="Pfam" id="PF00593">
    <property type="entry name" value="TonB_dep_Rec_b-barrel"/>
    <property type="match status" value="1"/>
</dbReference>
<evidence type="ECO:0000256" key="6">
    <source>
        <dbReference type="ARBA" id="ARBA00023077"/>
    </source>
</evidence>
<dbReference type="Proteomes" id="UP001595904">
    <property type="component" value="Unassembled WGS sequence"/>
</dbReference>
<evidence type="ECO:0000256" key="12">
    <source>
        <dbReference type="SAM" id="SignalP"/>
    </source>
</evidence>
<dbReference type="InterPro" id="IPR000531">
    <property type="entry name" value="Beta-barrel_TonB"/>
</dbReference>
<dbReference type="SUPFAM" id="SSF56935">
    <property type="entry name" value="Porins"/>
    <property type="match status" value="1"/>
</dbReference>
<accession>A0ABV8SYP3</accession>
<evidence type="ECO:0000256" key="4">
    <source>
        <dbReference type="ARBA" id="ARBA00022452"/>
    </source>
</evidence>
<comment type="similarity">
    <text evidence="2 10 11">Belongs to the TonB-dependent receptor family.</text>
</comment>
<dbReference type="Pfam" id="PF07715">
    <property type="entry name" value="Plug"/>
    <property type="match status" value="1"/>
</dbReference>
<comment type="caution">
    <text evidence="15">The sequence shown here is derived from an EMBL/GenBank/DDBJ whole genome shotgun (WGS) entry which is preliminary data.</text>
</comment>
<evidence type="ECO:0000313" key="16">
    <source>
        <dbReference type="Proteomes" id="UP001595904"/>
    </source>
</evidence>
<keyword evidence="7 10" id="KW-0472">Membrane</keyword>
<evidence type="ECO:0000256" key="3">
    <source>
        <dbReference type="ARBA" id="ARBA00022448"/>
    </source>
</evidence>
<evidence type="ECO:0000256" key="5">
    <source>
        <dbReference type="ARBA" id="ARBA00022692"/>
    </source>
</evidence>